<proteinExistence type="inferred from homology"/>
<evidence type="ECO:0000256" key="4">
    <source>
        <dbReference type="ARBA" id="ARBA00022741"/>
    </source>
</evidence>
<dbReference type="Gene3D" id="1.10.510.10">
    <property type="entry name" value="Transferase(Phosphotransferase) domain 1"/>
    <property type="match status" value="1"/>
</dbReference>
<keyword evidence="3" id="KW-0808">Transferase</keyword>
<evidence type="ECO:0000313" key="10">
    <source>
        <dbReference type="Proteomes" id="UP001208570"/>
    </source>
</evidence>
<comment type="caution">
    <text evidence="9">The sequence shown here is derived from an EMBL/GenBank/DDBJ whole genome shotgun (WGS) entry which is preliminary data.</text>
</comment>
<evidence type="ECO:0000259" key="8">
    <source>
        <dbReference type="Pfam" id="PF03109"/>
    </source>
</evidence>
<dbReference type="InterPro" id="IPR011009">
    <property type="entry name" value="Kinase-like_dom_sf"/>
</dbReference>
<dbReference type="InterPro" id="IPR051409">
    <property type="entry name" value="Atypical_kinase_ADCK"/>
</dbReference>
<dbReference type="Proteomes" id="UP001208570">
    <property type="component" value="Unassembled WGS sequence"/>
</dbReference>
<comment type="similarity">
    <text evidence="2">Belongs to the protein kinase superfamily. ADCK protein kinase family.</text>
</comment>
<sequence>MTSSHRISGTVLVVRLLHWPVVLRCSGVEKCGVPHDFVGLALQLLSAPASSASTERIFSSFGGIHTKIHLGNEKTAKLEVSTMSWSNDVVAVLRGVEKVRHALVTHQQKELIRLWKNSSLRTTAGNAGIKFEEQISSVLTKQRSAMESFQNNVSDAVSNADVLVKNEAQKVVEKAGKLGIPVTDKLSTTGDTPIKNKEQEQGLEKDWPDMFTSATSETKDSAAKSPVEDPFLQSITATSLGMNSNKVGAKTAKVKSDYESASSDKIENIRADVQTLQKEQAFHHIIQIPKPPQGHRLTGQKPIAKTFEKELSTDAKERRVPGSRLSRLATFGSLAAGLSVGAVAEIARRGLGMIKPDQEAKKAVLDGSPFLTEANAERIVNTLCRVRGAALKLGQMLSIQDNSMINPALQKVFERVRQSADFMPVWQMQAVLASQLGVEWRDKLADFDDKPFAAASIGQVHKGTLKDGRNVALKIQYPGVSESINSDINNLMGILKVWNILPEGMYIDAVMRVARRELAWECDYIREAQCSERFRQLLKDDPVFYVPEVIWDLTTENVLTTELVQGVPLDKLVDADQETRNWVSENMLRLCLSELFEFHFMQTDPNWANFLYDQDTERITLLDFGASREYGKKFTDEYLRVIFCATVGDREGVVKGSRKLGFLTGHESKIMEETHTDAVMILGEAFQKNEPFDYGKQSTATRINQLVPIMLKHRLTPPPEESYSLHRKMAGCFLLCAKLKAKILCRPMFEQIWSRYQFGDEFLEDEQS</sequence>
<gene>
    <name evidence="9" type="ORF">LSH36_177g02023</name>
</gene>
<organism evidence="9 10">
    <name type="scientific">Paralvinella palmiformis</name>
    <dbReference type="NCBI Taxonomy" id="53620"/>
    <lineage>
        <taxon>Eukaryota</taxon>
        <taxon>Metazoa</taxon>
        <taxon>Spiralia</taxon>
        <taxon>Lophotrochozoa</taxon>
        <taxon>Annelida</taxon>
        <taxon>Polychaeta</taxon>
        <taxon>Sedentaria</taxon>
        <taxon>Canalipalpata</taxon>
        <taxon>Terebellida</taxon>
        <taxon>Terebelliformia</taxon>
        <taxon>Alvinellidae</taxon>
        <taxon>Paralvinella</taxon>
    </lineage>
</organism>
<dbReference type="PANTHER" id="PTHR43851:SF3">
    <property type="entry name" value="COENZYME Q8"/>
    <property type="match status" value="1"/>
</dbReference>
<dbReference type="PANTHER" id="PTHR43851">
    <property type="match status" value="1"/>
</dbReference>
<feature type="signal peptide" evidence="7">
    <location>
        <begin position="1"/>
        <end position="24"/>
    </location>
</feature>
<dbReference type="CDD" id="cd13970">
    <property type="entry name" value="ABC1_ADCK3"/>
    <property type="match status" value="1"/>
</dbReference>
<dbReference type="EMBL" id="JAODUP010000177">
    <property type="protein sequence ID" value="KAK2158097.1"/>
    <property type="molecule type" value="Genomic_DNA"/>
</dbReference>
<dbReference type="InterPro" id="IPR004147">
    <property type="entry name" value="ABC1_dom"/>
</dbReference>
<protein>
    <recommendedName>
        <fullName evidence="8">ABC1 atypical kinase-like domain-containing protein</fullName>
    </recommendedName>
</protein>
<dbReference type="GO" id="GO:0016740">
    <property type="term" value="F:transferase activity"/>
    <property type="evidence" value="ECO:0007669"/>
    <property type="project" value="UniProtKB-KW"/>
</dbReference>
<evidence type="ECO:0000256" key="2">
    <source>
        <dbReference type="ARBA" id="ARBA00009670"/>
    </source>
</evidence>
<feature type="region of interest" description="Disordered" evidence="6">
    <location>
        <begin position="184"/>
        <end position="205"/>
    </location>
</feature>
<feature type="compositionally biased region" description="Basic and acidic residues" evidence="6">
    <location>
        <begin position="194"/>
        <end position="205"/>
    </location>
</feature>
<keyword evidence="10" id="KW-1185">Reference proteome</keyword>
<keyword evidence="5" id="KW-0067">ATP-binding</keyword>
<evidence type="ECO:0000313" key="9">
    <source>
        <dbReference type="EMBL" id="KAK2158097.1"/>
    </source>
</evidence>
<evidence type="ECO:0000256" key="5">
    <source>
        <dbReference type="ARBA" id="ARBA00022840"/>
    </source>
</evidence>
<dbReference type="GO" id="GO:0005524">
    <property type="term" value="F:ATP binding"/>
    <property type="evidence" value="ECO:0007669"/>
    <property type="project" value="UniProtKB-KW"/>
</dbReference>
<dbReference type="Pfam" id="PF03109">
    <property type="entry name" value="ABC1"/>
    <property type="match status" value="1"/>
</dbReference>
<name>A0AAD9JRY9_9ANNE</name>
<evidence type="ECO:0000256" key="1">
    <source>
        <dbReference type="ARBA" id="ARBA00004749"/>
    </source>
</evidence>
<evidence type="ECO:0000256" key="7">
    <source>
        <dbReference type="SAM" id="SignalP"/>
    </source>
</evidence>
<comment type="pathway">
    <text evidence="1">Cofactor biosynthesis; ubiquinone biosynthesis.</text>
</comment>
<keyword evidence="7" id="KW-0732">Signal</keyword>
<feature type="chain" id="PRO_5042102794" description="ABC1 atypical kinase-like domain-containing protein" evidence="7">
    <location>
        <begin position="25"/>
        <end position="768"/>
    </location>
</feature>
<feature type="domain" description="ABC1 atypical kinase-like" evidence="8">
    <location>
        <begin position="416"/>
        <end position="655"/>
    </location>
</feature>
<dbReference type="GO" id="GO:0006744">
    <property type="term" value="P:ubiquinone biosynthetic process"/>
    <property type="evidence" value="ECO:0007669"/>
    <property type="project" value="TreeGrafter"/>
</dbReference>
<accession>A0AAD9JRY9</accession>
<evidence type="ECO:0000256" key="3">
    <source>
        <dbReference type="ARBA" id="ARBA00022679"/>
    </source>
</evidence>
<dbReference type="SUPFAM" id="SSF56112">
    <property type="entry name" value="Protein kinase-like (PK-like)"/>
    <property type="match status" value="1"/>
</dbReference>
<evidence type="ECO:0000256" key="6">
    <source>
        <dbReference type="SAM" id="MobiDB-lite"/>
    </source>
</evidence>
<dbReference type="InterPro" id="IPR034646">
    <property type="entry name" value="ADCK3_dom"/>
</dbReference>
<dbReference type="AlphaFoldDB" id="A0AAD9JRY9"/>
<keyword evidence="4" id="KW-0547">Nucleotide-binding</keyword>
<reference evidence="9" key="1">
    <citation type="journal article" date="2023" name="Mol. Biol. Evol.">
        <title>Third-Generation Sequencing Reveals the Adaptive Role of the Epigenome in Three Deep-Sea Polychaetes.</title>
        <authorList>
            <person name="Perez M."/>
            <person name="Aroh O."/>
            <person name="Sun Y."/>
            <person name="Lan Y."/>
            <person name="Juniper S.K."/>
            <person name="Young C.R."/>
            <person name="Angers B."/>
            <person name="Qian P.Y."/>
        </authorList>
    </citation>
    <scope>NUCLEOTIDE SEQUENCE</scope>
    <source>
        <strain evidence="9">P08H-3</strain>
    </source>
</reference>